<keyword evidence="1" id="KW-0812">Transmembrane</keyword>
<feature type="transmembrane region" description="Helical" evidence="1">
    <location>
        <begin position="31"/>
        <end position="48"/>
    </location>
</feature>
<dbReference type="Proteomes" id="UP000011782">
    <property type="component" value="Unassembled WGS sequence"/>
</dbReference>
<evidence type="ECO:0000313" key="2">
    <source>
        <dbReference type="EMBL" id="EMG30765.1"/>
    </source>
</evidence>
<sequence>MLLYVLCWGALYMEQKILLLMQILRHHSTRDTWRIIMFLAAIMVLTLARRVEAILIIALRGMLLLPIWLKIVDSEFGYTAD</sequence>
<evidence type="ECO:0000313" key="3">
    <source>
        <dbReference type="Proteomes" id="UP000011782"/>
    </source>
</evidence>
<evidence type="ECO:0000256" key="1">
    <source>
        <dbReference type="SAM" id="Phobius"/>
    </source>
</evidence>
<keyword evidence="1" id="KW-0472">Membrane</keyword>
<comment type="caution">
    <text evidence="2">The sequence shown here is derived from an EMBL/GenBank/DDBJ whole genome shotgun (WGS) entry which is preliminary data.</text>
</comment>
<protein>
    <submittedName>
        <fullName evidence="2">Uncharacterized protein</fullName>
    </submittedName>
</protein>
<dbReference type="EMBL" id="AOTD01000120">
    <property type="protein sequence ID" value="EMG30765.1"/>
    <property type="molecule type" value="Genomic_DNA"/>
</dbReference>
<name>M3GZ87_9BACT</name>
<gene>
    <name evidence="2" type="ORF">H740_04845</name>
</gene>
<accession>M3GZ87</accession>
<organism evidence="2 3">
    <name type="scientific">Campylobacter showae CC57C</name>
    <dbReference type="NCBI Taxonomy" id="1073353"/>
    <lineage>
        <taxon>Bacteria</taxon>
        <taxon>Pseudomonadati</taxon>
        <taxon>Campylobacterota</taxon>
        <taxon>Epsilonproteobacteria</taxon>
        <taxon>Campylobacterales</taxon>
        <taxon>Campylobacteraceae</taxon>
        <taxon>Campylobacter</taxon>
    </lineage>
</organism>
<reference evidence="2 3" key="1">
    <citation type="submission" date="2013-02" db="EMBL/GenBank/DDBJ databases">
        <title>Co-occurrence of anaerobic bacteria in colorectal carcinomas.</title>
        <authorList>
            <person name="Holt R.A."/>
            <person name="Warren R.L."/>
            <person name="Allen-Vercoe E."/>
            <person name="Pleasance S."/>
            <person name="Freeman D.J."/>
            <person name="Watson P."/>
            <person name="Moore R."/>
            <person name="Cochrane K."/>
        </authorList>
    </citation>
    <scope>NUCLEOTIDE SEQUENCE [LARGE SCALE GENOMIC DNA]</scope>
    <source>
        <strain evidence="2 3">CC57C</strain>
    </source>
</reference>
<keyword evidence="1" id="KW-1133">Transmembrane helix</keyword>
<dbReference type="STRING" id="1073353.H740_04845"/>
<dbReference type="AlphaFoldDB" id="M3GZ87"/>
<proteinExistence type="predicted"/>